<dbReference type="eggNOG" id="COG0640">
    <property type="taxonomic scope" value="Bacteria"/>
</dbReference>
<evidence type="ECO:0000256" key="1">
    <source>
        <dbReference type="ARBA" id="ARBA00023015"/>
    </source>
</evidence>
<dbReference type="InterPro" id="IPR036388">
    <property type="entry name" value="WH-like_DNA-bd_sf"/>
</dbReference>
<evidence type="ECO:0000256" key="2">
    <source>
        <dbReference type="ARBA" id="ARBA00023125"/>
    </source>
</evidence>
<gene>
    <name evidence="5" type="ORF">HOC_02913</name>
</gene>
<keyword evidence="2" id="KW-0238">DNA-binding</keyword>
<protein>
    <submittedName>
        <fullName evidence="5">ArsR family transcriptional regulator</fullName>
    </submittedName>
</protein>
<dbReference type="OrthoDB" id="9804742at2"/>
<keyword evidence="6" id="KW-1185">Reference proteome</keyword>
<dbReference type="PRINTS" id="PR00778">
    <property type="entry name" value="HTHARSR"/>
</dbReference>
<evidence type="ECO:0000313" key="5">
    <source>
        <dbReference type="EMBL" id="KDA03792.1"/>
    </source>
</evidence>
<dbReference type="STRING" id="1280953.HOC_02913"/>
<accession>A0A059GAB5</accession>
<keyword evidence="1" id="KW-0805">Transcription regulation</keyword>
<keyword evidence="3" id="KW-0804">Transcription</keyword>
<dbReference type="GO" id="GO:0003700">
    <property type="term" value="F:DNA-binding transcription factor activity"/>
    <property type="evidence" value="ECO:0007669"/>
    <property type="project" value="InterPro"/>
</dbReference>
<proteinExistence type="predicted"/>
<dbReference type="CDD" id="cd00090">
    <property type="entry name" value="HTH_ARSR"/>
    <property type="match status" value="1"/>
</dbReference>
<dbReference type="PATRIC" id="fig|1280953.3.peg.588"/>
<dbReference type="NCBIfam" id="NF033788">
    <property type="entry name" value="HTH_metalloreg"/>
    <property type="match status" value="1"/>
</dbReference>
<dbReference type="Gene3D" id="1.10.10.10">
    <property type="entry name" value="Winged helix-like DNA-binding domain superfamily/Winged helix DNA-binding domain"/>
    <property type="match status" value="1"/>
</dbReference>
<dbReference type="InterPro" id="IPR051011">
    <property type="entry name" value="Metal_resp_trans_reg"/>
</dbReference>
<comment type="caution">
    <text evidence="5">The sequence shown here is derived from an EMBL/GenBank/DDBJ whole genome shotgun (WGS) entry which is preliminary data.</text>
</comment>
<sequence length="113" mass="11987">MESNVAVARLSALAQPNRLAVFRLLVRAGNEGISAGDIARSLNVAANTLSSQLNILSHAGLVTSTRDGRSIIYRAAFHAMADLMVYLVEDCCQGHADICVPISEITDRIACCG</sequence>
<evidence type="ECO:0000259" key="4">
    <source>
        <dbReference type="PROSITE" id="PS50987"/>
    </source>
</evidence>
<dbReference type="InterPro" id="IPR011991">
    <property type="entry name" value="ArsR-like_HTH"/>
</dbReference>
<reference evidence="5 6" key="1">
    <citation type="journal article" date="2014" name="Antonie Van Leeuwenhoek">
        <title>Hyphomonas beringensis sp. nov. and Hyphomonas chukchiensis sp. nov., isolated from surface seawater of the Bering Sea and Chukchi Sea.</title>
        <authorList>
            <person name="Li C."/>
            <person name="Lai Q."/>
            <person name="Li G."/>
            <person name="Dong C."/>
            <person name="Wang J."/>
            <person name="Liao Y."/>
            <person name="Shao Z."/>
        </authorList>
    </citation>
    <scope>NUCLEOTIDE SEQUENCE [LARGE SCALE GENOMIC DNA]</scope>
    <source>
        <strain evidence="5 6">SCH89</strain>
    </source>
</reference>
<dbReference type="Proteomes" id="UP000024942">
    <property type="component" value="Unassembled WGS sequence"/>
</dbReference>
<dbReference type="InterPro" id="IPR036390">
    <property type="entry name" value="WH_DNA-bd_sf"/>
</dbReference>
<dbReference type="InterPro" id="IPR001845">
    <property type="entry name" value="HTH_ArsR_DNA-bd_dom"/>
</dbReference>
<organism evidence="5 6">
    <name type="scientific">Hyphomonas oceanitis SCH89</name>
    <dbReference type="NCBI Taxonomy" id="1280953"/>
    <lineage>
        <taxon>Bacteria</taxon>
        <taxon>Pseudomonadati</taxon>
        <taxon>Pseudomonadota</taxon>
        <taxon>Alphaproteobacteria</taxon>
        <taxon>Hyphomonadales</taxon>
        <taxon>Hyphomonadaceae</taxon>
        <taxon>Hyphomonas</taxon>
    </lineage>
</organism>
<dbReference type="SMART" id="SM00418">
    <property type="entry name" value="HTH_ARSR"/>
    <property type="match status" value="1"/>
</dbReference>
<dbReference type="EMBL" id="ARYL01000003">
    <property type="protein sequence ID" value="KDA03792.1"/>
    <property type="molecule type" value="Genomic_DNA"/>
</dbReference>
<dbReference type="PANTHER" id="PTHR43132:SF2">
    <property type="entry name" value="ARSENICAL RESISTANCE OPERON REPRESSOR ARSR-RELATED"/>
    <property type="match status" value="1"/>
</dbReference>
<dbReference type="RefSeq" id="WP_035535804.1">
    <property type="nucleotide sequence ID" value="NZ_ARYL01000003.1"/>
</dbReference>
<dbReference type="Pfam" id="PF12840">
    <property type="entry name" value="HTH_20"/>
    <property type="match status" value="1"/>
</dbReference>
<dbReference type="PANTHER" id="PTHR43132">
    <property type="entry name" value="ARSENICAL RESISTANCE OPERON REPRESSOR ARSR-RELATED"/>
    <property type="match status" value="1"/>
</dbReference>
<feature type="domain" description="HTH arsR-type" evidence="4">
    <location>
        <begin position="1"/>
        <end position="95"/>
    </location>
</feature>
<dbReference type="GO" id="GO:0003677">
    <property type="term" value="F:DNA binding"/>
    <property type="evidence" value="ECO:0007669"/>
    <property type="project" value="UniProtKB-KW"/>
</dbReference>
<dbReference type="SUPFAM" id="SSF46785">
    <property type="entry name" value="Winged helix' DNA-binding domain"/>
    <property type="match status" value="1"/>
</dbReference>
<dbReference type="AlphaFoldDB" id="A0A059GAB5"/>
<name>A0A059GAB5_9PROT</name>
<evidence type="ECO:0000256" key="3">
    <source>
        <dbReference type="ARBA" id="ARBA00023163"/>
    </source>
</evidence>
<evidence type="ECO:0000313" key="6">
    <source>
        <dbReference type="Proteomes" id="UP000024942"/>
    </source>
</evidence>
<dbReference type="PROSITE" id="PS50987">
    <property type="entry name" value="HTH_ARSR_2"/>
    <property type="match status" value="1"/>
</dbReference>